<organism evidence="1 2">
    <name type="scientific">Paraglomus occultum</name>
    <dbReference type="NCBI Taxonomy" id="144539"/>
    <lineage>
        <taxon>Eukaryota</taxon>
        <taxon>Fungi</taxon>
        <taxon>Fungi incertae sedis</taxon>
        <taxon>Mucoromycota</taxon>
        <taxon>Glomeromycotina</taxon>
        <taxon>Glomeromycetes</taxon>
        <taxon>Paraglomerales</taxon>
        <taxon>Paraglomeraceae</taxon>
        <taxon>Paraglomus</taxon>
    </lineage>
</organism>
<accession>A0A9N9DZJ6</accession>
<gene>
    <name evidence="1" type="ORF">POCULU_LOCUS10254</name>
</gene>
<dbReference type="OrthoDB" id="2432117at2759"/>
<feature type="non-terminal residue" evidence="1">
    <location>
        <position position="295"/>
    </location>
</feature>
<dbReference type="EMBL" id="CAJVPJ010004927">
    <property type="protein sequence ID" value="CAG8656966.1"/>
    <property type="molecule type" value="Genomic_DNA"/>
</dbReference>
<evidence type="ECO:0000313" key="2">
    <source>
        <dbReference type="Proteomes" id="UP000789572"/>
    </source>
</evidence>
<dbReference type="Proteomes" id="UP000789572">
    <property type="component" value="Unassembled WGS sequence"/>
</dbReference>
<comment type="caution">
    <text evidence="1">The sequence shown here is derived from an EMBL/GenBank/DDBJ whole genome shotgun (WGS) entry which is preliminary data.</text>
</comment>
<proteinExistence type="predicted"/>
<dbReference type="AlphaFoldDB" id="A0A9N9DZJ6"/>
<feature type="non-terminal residue" evidence="1">
    <location>
        <position position="1"/>
    </location>
</feature>
<name>A0A9N9DZJ6_9GLOM</name>
<dbReference type="PANTHER" id="PTHR33266">
    <property type="entry name" value="CHROMOSOME 15, WHOLE GENOME SHOTGUN SEQUENCE"/>
    <property type="match status" value="1"/>
</dbReference>
<dbReference type="PANTHER" id="PTHR33266:SF1">
    <property type="entry name" value="F-BOX DOMAIN-CONTAINING PROTEIN"/>
    <property type="match status" value="1"/>
</dbReference>
<keyword evidence="2" id="KW-1185">Reference proteome</keyword>
<protein>
    <submittedName>
        <fullName evidence="1">8131_t:CDS:1</fullName>
    </submittedName>
</protein>
<evidence type="ECO:0000313" key="1">
    <source>
        <dbReference type="EMBL" id="CAG8656966.1"/>
    </source>
</evidence>
<reference evidence="1" key="1">
    <citation type="submission" date="2021-06" db="EMBL/GenBank/DDBJ databases">
        <authorList>
            <person name="Kallberg Y."/>
            <person name="Tangrot J."/>
            <person name="Rosling A."/>
        </authorList>
    </citation>
    <scope>NUCLEOTIDE SEQUENCE</scope>
    <source>
        <strain evidence="1">IA702</strain>
    </source>
</reference>
<sequence>SSKRLADTMESKWEQAERRVVEQAFDLPFRDPDKLEGSGTGKTKLLHKIAENVRAVYCCLREESSSGHPARSYIANKLLDKSKDANSIIICGTYLAYLVACVERSQQFEGDHKSWLQNHTKSTQEKFWKAIELRMNEIKEMLFQQVEPNIWISVVQSLIGNEHTLGTEMQTTDNIRTLKILFIFDEARHLTTTKNIEDSRSHFYYLRHALKYLSRHSGIFAIFTDTISRISNFAPKSEFDPSLRISEAGEKLFPPFYISDTIDIYAKDPQTPGEAEDSACLFRRGRPLWGSLFEA</sequence>